<dbReference type="AlphaFoldDB" id="A0A016VE47"/>
<evidence type="ECO:0000313" key="2">
    <source>
        <dbReference type="Proteomes" id="UP000024635"/>
    </source>
</evidence>
<name>A0A016VE47_9BILA</name>
<dbReference type="EMBL" id="JARK01001348">
    <property type="protein sequence ID" value="EYC25312.1"/>
    <property type="molecule type" value="Genomic_DNA"/>
</dbReference>
<comment type="caution">
    <text evidence="1">The sequence shown here is derived from an EMBL/GenBank/DDBJ whole genome shotgun (WGS) entry which is preliminary data.</text>
</comment>
<organism evidence="1 2">
    <name type="scientific">Ancylostoma ceylanicum</name>
    <dbReference type="NCBI Taxonomy" id="53326"/>
    <lineage>
        <taxon>Eukaryota</taxon>
        <taxon>Metazoa</taxon>
        <taxon>Ecdysozoa</taxon>
        <taxon>Nematoda</taxon>
        <taxon>Chromadorea</taxon>
        <taxon>Rhabditida</taxon>
        <taxon>Rhabditina</taxon>
        <taxon>Rhabditomorpha</taxon>
        <taxon>Strongyloidea</taxon>
        <taxon>Ancylostomatidae</taxon>
        <taxon>Ancylostomatinae</taxon>
        <taxon>Ancylostoma</taxon>
    </lineage>
</organism>
<dbReference type="Proteomes" id="UP000024635">
    <property type="component" value="Unassembled WGS sequence"/>
</dbReference>
<keyword evidence="2" id="KW-1185">Reference proteome</keyword>
<sequence length="74" mass="7972">MIMIFQSNTNNTFNSLVNIKCDEQLSTKPGFGNDSIMSGTVATHAFRSCGKVTAIDTLSIKPLFPPPGLGFMDC</sequence>
<gene>
    <name evidence="1" type="primary">Acey_s0012.g1818</name>
    <name evidence="1" type="ORF">Y032_0012g1818</name>
</gene>
<protein>
    <submittedName>
        <fullName evidence="1">Uncharacterized protein</fullName>
    </submittedName>
</protein>
<accession>A0A016VE47</accession>
<reference evidence="2" key="1">
    <citation type="journal article" date="2015" name="Nat. Genet.">
        <title>The genome and transcriptome of the zoonotic hookworm Ancylostoma ceylanicum identify infection-specific gene families.</title>
        <authorList>
            <person name="Schwarz E.M."/>
            <person name="Hu Y."/>
            <person name="Antoshechkin I."/>
            <person name="Miller M.M."/>
            <person name="Sternberg P.W."/>
            <person name="Aroian R.V."/>
        </authorList>
    </citation>
    <scope>NUCLEOTIDE SEQUENCE</scope>
    <source>
        <strain evidence="2">HY135</strain>
    </source>
</reference>
<proteinExistence type="predicted"/>
<evidence type="ECO:0000313" key="1">
    <source>
        <dbReference type="EMBL" id="EYC25312.1"/>
    </source>
</evidence>